<keyword evidence="3" id="KW-0812">Transmembrane</keyword>
<evidence type="ECO:0000256" key="1">
    <source>
        <dbReference type="ARBA" id="ARBA00008575"/>
    </source>
</evidence>
<protein>
    <recommendedName>
        <fullName evidence="6">ABC transporter domain-containing protein</fullName>
    </recommendedName>
</protein>
<evidence type="ECO:0000256" key="2">
    <source>
        <dbReference type="ARBA" id="ARBA00022448"/>
    </source>
</evidence>
<accession>A0A813MW61</accession>
<dbReference type="InterPro" id="IPR003439">
    <property type="entry name" value="ABC_transporter-like_ATP-bd"/>
</dbReference>
<dbReference type="AlphaFoldDB" id="A0A813MW61"/>
<evidence type="ECO:0000313" key="9">
    <source>
        <dbReference type="Proteomes" id="UP000663832"/>
    </source>
</evidence>
<name>A0A813MW61_9BILA</name>
<sequence>MLNLYLSVSYITYFSDPLTRIQAIGIRVVNNLGLVRNETDNKNSVLHIIPRQNIVILCQQLHLIRGTLREQLSYLRLAHGLSSVTDDNYAQQLLNEFSLGHLIDRYSMNGKRQVWSELLSIGEQQRLMIVSALLVGTETARLLILDETTSGCDKQTEEAIYKYLQRSNLQFISISHRKEISKYHSRQMTIDATDTPIPTPVFKTRF</sequence>
<reference evidence="7" key="1">
    <citation type="submission" date="2021-02" db="EMBL/GenBank/DDBJ databases">
        <authorList>
            <person name="Nowell W R."/>
        </authorList>
    </citation>
    <scope>NUCLEOTIDE SEQUENCE</scope>
</reference>
<evidence type="ECO:0000256" key="3">
    <source>
        <dbReference type="ARBA" id="ARBA00022692"/>
    </source>
</evidence>
<evidence type="ECO:0000256" key="5">
    <source>
        <dbReference type="ARBA" id="ARBA00023136"/>
    </source>
</evidence>
<proteinExistence type="inferred from homology"/>
<evidence type="ECO:0000256" key="4">
    <source>
        <dbReference type="ARBA" id="ARBA00022989"/>
    </source>
</evidence>
<evidence type="ECO:0000313" key="8">
    <source>
        <dbReference type="EMBL" id="CAF0847222.1"/>
    </source>
</evidence>
<dbReference type="GO" id="GO:0016887">
    <property type="term" value="F:ATP hydrolysis activity"/>
    <property type="evidence" value="ECO:0007669"/>
    <property type="project" value="InterPro"/>
</dbReference>
<dbReference type="EMBL" id="CAJNOI010000023">
    <property type="protein sequence ID" value="CAF0847222.1"/>
    <property type="molecule type" value="Genomic_DNA"/>
</dbReference>
<dbReference type="GO" id="GO:0005524">
    <property type="term" value="F:ATP binding"/>
    <property type="evidence" value="ECO:0007669"/>
    <property type="project" value="InterPro"/>
</dbReference>
<comment type="caution">
    <text evidence="7">The sequence shown here is derived from an EMBL/GenBank/DDBJ whole genome shotgun (WGS) entry which is preliminary data.</text>
</comment>
<gene>
    <name evidence="8" type="ORF">BJG266_LOCUS7643</name>
    <name evidence="7" type="ORF">QVE165_LOCUS2</name>
</gene>
<keyword evidence="2" id="KW-0813">Transport</keyword>
<evidence type="ECO:0000259" key="6">
    <source>
        <dbReference type="Pfam" id="PF00005"/>
    </source>
</evidence>
<organism evidence="7 9">
    <name type="scientific">Adineta steineri</name>
    <dbReference type="NCBI Taxonomy" id="433720"/>
    <lineage>
        <taxon>Eukaryota</taxon>
        <taxon>Metazoa</taxon>
        <taxon>Spiralia</taxon>
        <taxon>Gnathifera</taxon>
        <taxon>Rotifera</taxon>
        <taxon>Eurotatoria</taxon>
        <taxon>Bdelloidea</taxon>
        <taxon>Adinetida</taxon>
        <taxon>Adinetidae</taxon>
        <taxon>Adineta</taxon>
    </lineage>
</organism>
<comment type="similarity">
    <text evidence="1">Belongs to the ABC transporter superfamily. ABCD family. Peroxisomal fatty acyl CoA transporter (TC 3.A.1.203) subfamily.</text>
</comment>
<dbReference type="Proteomes" id="UP000663877">
    <property type="component" value="Unassembled WGS sequence"/>
</dbReference>
<dbReference type="InterPro" id="IPR027417">
    <property type="entry name" value="P-loop_NTPase"/>
</dbReference>
<dbReference type="Gene3D" id="3.40.50.300">
    <property type="entry name" value="P-loop containing nucleotide triphosphate hydrolases"/>
    <property type="match status" value="1"/>
</dbReference>
<dbReference type="PANTHER" id="PTHR11384">
    <property type="entry name" value="ATP-BINDING CASSETTE, SUB-FAMILY D MEMBER"/>
    <property type="match status" value="1"/>
</dbReference>
<keyword evidence="4" id="KW-1133">Transmembrane helix</keyword>
<dbReference type="SUPFAM" id="SSF52540">
    <property type="entry name" value="P-loop containing nucleoside triphosphate hydrolases"/>
    <property type="match status" value="1"/>
</dbReference>
<evidence type="ECO:0000313" key="7">
    <source>
        <dbReference type="EMBL" id="CAF0727958.1"/>
    </source>
</evidence>
<dbReference type="OrthoDB" id="10065860at2759"/>
<keyword evidence="5" id="KW-0472">Membrane</keyword>
<keyword evidence="9" id="KW-1185">Reference proteome</keyword>
<dbReference type="Proteomes" id="UP000663832">
    <property type="component" value="Unassembled WGS sequence"/>
</dbReference>
<dbReference type="Pfam" id="PF00005">
    <property type="entry name" value="ABC_tran"/>
    <property type="match status" value="1"/>
</dbReference>
<feature type="domain" description="ABC transporter" evidence="6">
    <location>
        <begin position="49"/>
        <end position="150"/>
    </location>
</feature>
<dbReference type="InterPro" id="IPR050835">
    <property type="entry name" value="ABC_transporter_sub-D"/>
</dbReference>
<dbReference type="PANTHER" id="PTHR11384:SF59">
    <property type="entry name" value="LYSOSOMAL COBALAMIN TRANSPORTER ABCD4"/>
    <property type="match status" value="1"/>
</dbReference>
<dbReference type="EMBL" id="CAJNOM010000001">
    <property type="protein sequence ID" value="CAF0727958.1"/>
    <property type="molecule type" value="Genomic_DNA"/>
</dbReference>